<protein>
    <submittedName>
        <fullName evidence="4">Beta-Ig-H3/fasciclin</fullName>
    </submittedName>
</protein>
<dbReference type="InterPro" id="IPR036378">
    <property type="entry name" value="FAS1_dom_sf"/>
</dbReference>
<keyword evidence="5" id="KW-1185">Reference proteome</keyword>
<feature type="domain" description="FAS1" evidence="3">
    <location>
        <begin position="97"/>
        <end position="228"/>
    </location>
</feature>
<dbReference type="SUPFAM" id="SSF82153">
    <property type="entry name" value="FAS1 domain"/>
    <property type="match status" value="1"/>
</dbReference>
<dbReference type="GO" id="GO:0007155">
    <property type="term" value="P:cell adhesion"/>
    <property type="evidence" value="ECO:0007669"/>
    <property type="project" value="TreeGrafter"/>
</dbReference>
<dbReference type="InterPro" id="IPR050904">
    <property type="entry name" value="Adhesion/Biosynth-related"/>
</dbReference>
<dbReference type="PANTHER" id="PTHR10900">
    <property type="entry name" value="PERIOSTIN-RELATED"/>
    <property type="match status" value="1"/>
</dbReference>
<evidence type="ECO:0000313" key="5">
    <source>
        <dbReference type="Proteomes" id="UP000018291"/>
    </source>
</evidence>
<dbReference type="STRING" id="1229780.BN381_450065"/>
<comment type="caution">
    <text evidence="4">The sequence shown here is derived from an EMBL/GenBank/DDBJ whole genome shotgun (WGS) entry which is preliminary data.</text>
</comment>
<name>R4Z1H2_9ACTN</name>
<dbReference type="eggNOG" id="COG2335">
    <property type="taxonomic scope" value="Bacteria"/>
</dbReference>
<dbReference type="GO" id="GO:0005615">
    <property type="term" value="C:extracellular space"/>
    <property type="evidence" value="ECO:0007669"/>
    <property type="project" value="TreeGrafter"/>
</dbReference>
<dbReference type="InterPro" id="IPR000782">
    <property type="entry name" value="FAS1_domain"/>
</dbReference>
<dbReference type="Gene3D" id="2.30.180.10">
    <property type="entry name" value="FAS1 domain"/>
    <property type="match status" value="1"/>
</dbReference>
<dbReference type="GO" id="GO:0050839">
    <property type="term" value="F:cell adhesion molecule binding"/>
    <property type="evidence" value="ECO:0007669"/>
    <property type="project" value="TreeGrafter"/>
</dbReference>
<evidence type="ECO:0000256" key="2">
    <source>
        <dbReference type="SAM" id="MobiDB-lite"/>
    </source>
</evidence>
<dbReference type="HOGENOM" id="CLU_031281_3_1_11"/>
<dbReference type="Pfam" id="PF02469">
    <property type="entry name" value="Fasciclin"/>
    <property type="match status" value="1"/>
</dbReference>
<proteinExistence type="predicted"/>
<dbReference type="EMBL" id="CANL01000040">
    <property type="protein sequence ID" value="CCM64754.1"/>
    <property type="molecule type" value="Genomic_DNA"/>
</dbReference>
<organism evidence="4 5">
    <name type="scientific">Candidatus Neomicrothrix parvicella RN1</name>
    <dbReference type="NCBI Taxonomy" id="1229780"/>
    <lineage>
        <taxon>Bacteria</taxon>
        <taxon>Bacillati</taxon>
        <taxon>Actinomycetota</taxon>
        <taxon>Acidimicrobiia</taxon>
        <taxon>Acidimicrobiales</taxon>
        <taxon>Microthrixaceae</taxon>
        <taxon>Candidatus Neomicrothrix</taxon>
    </lineage>
</organism>
<dbReference type="GO" id="GO:0031012">
    <property type="term" value="C:extracellular matrix"/>
    <property type="evidence" value="ECO:0007669"/>
    <property type="project" value="TreeGrafter"/>
</dbReference>
<dbReference type="PROSITE" id="PS50213">
    <property type="entry name" value="FAS1"/>
    <property type="match status" value="1"/>
</dbReference>
<dbReference type="FunFam" id="2.30.180.10:FF:000019">
    <property type="entry name" value="Cell surface lipoprotein"/>
    <property type="match status" value="1"/>
</dbReference>
<gene>
    <name evidence="4" type="ORF">BN381_450065</name>
</gene>
<feature type="region of interest" description="Disordered" evidence="2">
    <location>
        <begin position="47"/>
        <end position="69"/>
    </location>
</feature>
<dbReference type="AlphaFoldDB" id="R4Z1H2"/>
<sequence length="231" mass="23710">MNVHYVHENPCERNPFMRFNTKPRKAIVAFGLVGSLILAGCSDDDGSTSASDTSAQTTETTAASGDTASADFSQDNFGEGCAAVPADGKGSFEGMSEDPVATAASNNPALSTLVAAVTAANLGDTLNSAEALTVFAPADSAFQKIPKETLDTLLADPTGDLTDILKVHVVEGKMSAQDLIDAGSVKSLQGSELKITADGDTMKVNDSTVVCGNVQTANATVFIIDSVLMPS</sequence>
<dbReference type="PANTHER" id="PTHR10900:SF77">
    <property type="entry name" value="FI19380P1"/>
    <property type="match status" value="1"/>
</dbReference>
<dbReference type="GO" id="GO:0030198">
    <property type="term" value="P:extracellular matrix organization"/>
    <property type="evidence" value="ECO:0007669"/>
    <property type="project" value="TreeGrafter"/>
</dbReference>
<reference evidence="4 5" key="1">
    <citation type="journal article" date="2013" name="ISME J.">
        <title>Metabolic model for the filamentous 'Candidatus Microthrix parvicella' based on genomic and metagenomic analyses.</title>
        <authorList>
            <person name="Jon McIlroy S."/>
            <person name="Kristiansen R."/>
            <person name="Albertsen M."/>
            <person name="Michael Karst S."/>
            <person name="Rossetti S."/>
            <person name="Lund Nielsen J."/>
            <person name="Tandoi V."/>
            <person name="James Seviour R."/>
            <person name="Nielsen P.H."/>
        </authorList>
    </citation>
    <scope>NUCLEOTIDE SEQUENCE [LARGE SCALE GENOMIC DNA]</scope>
    <source>
        <strain evidence="4 5">RN1</strain>
    </source>
</reference>
<accession>R4Z1H2</accession>
<dbReference type="SMART" id="SM00554">
    <property type="entry name" value="FAS1"/>
    <property type="match status" value="1"/>
</dbReference>
<dbReference type="Proteomes" id="UP000018291">
    <property type="component" value="Unassembled WGS sequence"/>
</dbReference>
<evidence type="ECO:0000256" key="1">
    <source>
        <dbReference type="ARBA" id="ARBA00022729"/>
    </source>
</evidence>
<evidence type="ECO:0000313" key="4">
    <source>
        <dbReference type="EMBL" id="CCM64754.1"/>
    </source>
</evidence>
<evidence type="ECO:0000259" key="3">
    <source>
        <dbReference type="PROSITE" id="PS50213"/>
    </source>
</evidence>
<keyword evidence="1" id="KW-0732">Signal</keyword>